<dbReference type="Gene3D" id="3.40.50.620">
    <property type="entry name" value="HUPs"/>
    <property type="match status" value="1"/>
</dbReference>
<dbReference type="InterPro" id="IPR014729">
    <property type="entry name" value="Rossmann-like_a/b/a_fold"/>
</dbReference>
<name>A0A1W0CLI0_9NEIS</name>
<accession>A0A1W0CLI0</accession>
<organism evidence="1 2">
    <name type="scientific">Chromobacterium haemolyticum</name>
    <dbReference type="NCBI Taxonomy" id="394935"/>
    <lineage>
        <taxon>Bacteria</taxon>
        <taxon>Pseudomonadati</taxon>
        <taxon>Pseudomonadota</taxon>
        <taxon>Betaproteobacteria</taxon>
        <taxon>Neisseriales</taxon>
        <taxon>Chromobacteriaceae</taxon>
        <taxon>Chromobacterium</taxon>
    </lineage>
</organism>
<evidence type="ECO:0008006" key="3">
    <source>
        <dbReference type="Google" id="ProtNLM"/>
    </source>
</evidence>
<proteinExistence type="predicted"/>
<dbReference type="AlphaFoldDB" id="A0A1W0CLI0"/>
<evidence type="ECO:0000313" key="2">
    <source>
        <dbReference type="Proteomes" id="UP000192721"/>
    </source>
</evidence>
<sequence length="257" mass="26577">MSDTVFSAAVAAKTAVLVAPAPHPVSGRPCAGPGDLAALALARRLGRAFVVLHAGDADKTALADYLAQGAEAIAVLQLPADSDPTPALIAALGDFELILCGERSGGGEASALLPYLLAEGLDRPLLPGVLSLTEEGGEWRALQGLTRGRRRRLAAQAPLLASVKPDGAEPRWSWAGLQRGVVTRRAAEGGAMPAPRLEPARRARALAAQRGSGLERLMGAIAGDDAAAGGRVVKQGDSVEKAQAVLDYLRQHRLVDF</sequence>
<dbReference type="RefSeq" id="WP_081556354.1">
    <property type="nucleotide sequence ID" value="NZ_MUKV01000027.1"/>
</dbReference>
<protein>
    <recommendedName>
        <fullName evidence="3">Electron transfer flavoprotein subunit beta</fullName>
    </recommendedName>
</protein>
<gene>
    <name evidence="1" type="ORF">B0T45_17515</name>
</gene>
<dbReference type="SUPFAM" id="SSF52402">
    <property type="entry name" value="Adenine nucleotide alpha hydrolases-like"/>
    <property type="match status" value="1"/>
</dbReference>
<dbReference type="EMBL" id="MUKV01000027">
    <property type="protein sequence ID" value="OQS35452.1"/>
    <property type="molecule type" value="Genomic_DNA"/>
</dbReference>
<evidence type="ECO:0000313" key="1">
    <source>
        <dbReference type="EMBL" id="OQS35452.1"/>
    </source>
</evidence>
<comment type="caution">
    <text evidence="1">The sequence shown here is derived from an EMBL/GenBank/DDBJ whole genome shotgun (WGS) entry which is preliminary data.</text>
</comment>
<dbReference type="Proteomes" id="UP000192721">
    <property type="component" value="Unassembled WGS sequence"/>
</dbReference>
<reference evidence="1 2" key="1">
    <citation type="submission" date="2017-02" db="EMBL/GenBank/DDBJ databases">
        <title>Chromobacterium haemolyticum H5244.</title>
        <authorList>
            <person name="Gulvik C.A."/>
        </authorList>
    </citation>
    <scope>NUCLEOTIDE SEQUENCE [LARGE SCALE GENOMIC DNA]</scope>
    <source>
        <strain evidence="1 2">H5244</strain>
    </source>
</reference>